<protein>
    <recommendedName>
        <fullName evidence="1">DUF4371 domain-containing protein</fullName>
    </recommendedName>
</protein>
<proteinExistence type="predicted"/>
<evidence type="ECO:0000313" key="2">
    <source>
        <dbReference type="EMBL" id="KAH9377174.1"/>
    </source>
</evidence>
<evidence type="ECO:0000259" key="1">
    <source>
        <dbReference type="Pfam" id="PF14291"/>
    </source>
</evidence>
<keyword evidence="3" id="KW-1185">Reference proteome</keyword>
<organism evidence="2 3">
    <name type="scientific">Haemaphysalis longicornis</name>
    <name type="common">Bush tick</name>
    <dbReference type="NCBI Taxonomy" id="44386"/>
    <lineage>
        <taxon>Eukaryota</taxon>
        <taxon>Metazoa</taxon>
        <taxon>Ecdysozoa</taxon>
        <taxon>Arthropoda</taxon>
        <taxon>Chelicerata</taxon>
        <taxon>Arachnida</taxon>
        <taxon>Acari</taxon>
        <taxon>Parasitiformes</taxon>
        <taxon>Ixodida</taxon>
        <taxon>Ixodoidea</taxon>
        <taxon>Ixodidae</taxon>
        <taxon>Haemaphysalinae</taxon>
        <taxon>Haemaphysalis</taxon>
    </lineage>
</organism>
<name>A0A9J6GFF1_HAELO</name>
<dbReference type="SUPFAM" id="SSF53098">
    <property type="entry name" value="Ribonuclease H-like"/>
    <property type="match status" value="1"/>
</dbReference>
<dbReference type="PANTHER" id="PTHR45749">
    <property type="match status" value="1"/>
</dbReference>
<comment type="caution">
    <text evidence="2">The sequence shown here is derived from an EMBL/GenBank/DDBJ whole genome shotgun (WGS) entry which is preliminary data.</text>
</comment>
<accession>A0A9J6GFF1</accession>
<reference evidence="2 3" key="1">
    <citation type="journal article" date="2020" name="Cell">
        <title>Large-Scale Comparative Analyses of Tick Genomes Elucidate Their Genetic Diversity and Vector Capacities.</title>
        <authorList>
            <consortium name="Tick Genome and Microbiome Consortium (TIGMIC)"/>
            <person name="Jia N."/>
            <person name="Wang J."/>
            <person name="Shi W."/>
            <person name="Du L."/>
            <person name="Sun Y."/>
            <person name="Zhan W."/>
            <person name="Jiang J.F."/>
            <person name="Wang Q."/>
            <person name="Zhang B."/>
            <person name="Ji P."/>
            <person name="Bell-Sakyi L."/>
            <person name="Cui X.M."/>
            <person name="Yuan T.T."/>
            <person name="Jiang B.G."/>
            <person name="Yang W.F."/>
            <person name="Lam T.T."/>
            <person name="Chang Q.C."/>
            <person name="Ding S.J."/>
            <person name="Wang X.J."/>
            <person name="Zhu J.G."/>
            <person name="Ruan X.D."/>
            <person name="Zhao L."/>
            <person name="Wei J.T."/>
            <person name="Ye R.Z."/>
            <person name="Que T.C."/>
            <person name="Du C.H."/>
            <person name="Zhou Y.H."/>
            <person name="Cheng J.X."/>
            <person name="Dai P.F."/>
            <person name="Guo W.B."/>
            <person name="Han X.H."/>
            <person name="Huang E.J."/>
            <person name="Li L.F."/>
            <person name="Wei W."/>
            <person name="Gao Y.C."/>
            <person name="Liu J.Z."/>
            <person name="Shao H.Z."/>
            <person name="Wang X."/>
            <person name="Wang C.C."/>
            <person name="Yang T.C."/>
            <person name="Huo Q.B."/>
            <person name="Li W."/>
            <person name="Chen H.Y."/>
            <person name="Chen S.E."/>
            <person name="Zhou L.G."/>
            <person name="Ni X.B."/>
            <person name="Tian J.H."/>
            <person name="Sheng Y."/>
            <person name="Liu T."/>
            <person name="Pan Y.S."/>
            <person name="Xia L.Y."/>
            <person name="Li J."/>
            <person name="Zhao F."/>
            <person name="Cao W.C."/>
        </authorList>
    </citation>
    <scope>NUCLEOTIDE SEQUENCE [LARGE SCALE GENOMIC DNA]</scope>
    <source>
        <strain evidence="2">HaeL-2018</strain>
    </source>
</reference>
<dbReference type="PANTHER" id="PTHR45749:SF35">
    <property type="entry name" value="AC-LIKE TRANSPOSASE-RELATED"/>
    <property type="match status" value="1"/>
</dbReference>
<dbReference type="EMBL" id="JABSTR010000008">
    <property type="protein sequence ID" value="KAH9377174.1"/>
    <property type="molecule type" value="Genomic_DNA"/>
</dbReference>
<dbReference type="InterPro" id="IPR025398">
    <property type="entry name" value="DUF4371"/>
</dbReference>
<dbReference type="OMA" id="ETRWTAN"/>
<dbReference type="AlphaFoldDB" id="A0A9J6GFF1"/>
<gene>
    <name evidence="2" type="ORF">HPB48_017912</name>
</gene>
<dbReference type="VEuPathDB" id="VectorBase:HLOH_059668"/>
<feature type="domain" description="DUF4371" evidence="1">
    <location>
        <begin position="76"/>
        <end position="222"/>
    </location>
</feature>
<dbReference type="InterPro" id="IPR012337">
    <property type="entry name" value="RNaseH-like_sf"/>
</dbReference>
<dbReference type="Pfam" id="PF14291">
    <property type="entry name" value="DUF4371"/>
    <property type="match status" value="1"/>
</dbReference>
<dbReference type="Proteomes" id="UP000821853">
    <property type="component" value="Unassembled WGS sequence"/>
</dbReference>
<sequence length="356" mass="39927">MHEACRDHVKSQWHQEAMAASQNFMDVRTGKQLPVVQQLNRALQDQVERNRQKLFPIVSTIIFCATHDMPIRGKQSGNGVFNDLLDFRVEAGDIRLQEHFASGAGNAKYTSVRVQNEIITICGDILREHIVAEANTAFAFSVLADETADIAGTEQMSIGIRFIDKTGTNVYVREQFMGFVELEQLNSACIAATIVKFLKDTGLILSNLVGQGYDGCSTMAGREAGVNRLIQNELPKALFFHCASHKLNLVINDLNEVSEIRNTIGVIKQTINFFRESVLRRKLVPNIPMLCETRWSAKYKSIRIFSQHYVAIVEALEELASMESTSNAATRQRAPHPLLCNNKFIFHCLLAHCSEV</sequence>
<dbReference type="OrthoDB" id="6437344at2759"/>
<evidence type="ECO:0000313" key="3">
    <source>
        <dbReference type="Proteomes" id="UP000821853"/>
    </source>
</evidence>